<dbReference type="AlphaFoldDB" id="A0A917FS63"/>
<protein>
    <submittedName>
        <fullName evidence="3">Peptidase</fullName>
    </submittedName>
</protein>
<reference evidence="3" key="1">
    <citation type="journal article" date="2014" name="Int. J. Syst. Evol. Microbiol.">
        <title>Complete genome sequence of Corynebacterium casei LMG S-19264T (=DSM 44701T), isolated from a smear-ripened cheese.</title>
        <authorList>
            <consortium name="US DOE Joint Genome Institute (JGI-PGF)"/>
            <person name="Walter F."/>
            <person name="Albersmeier A."/>
            <person name="Kalinowski J."/>
            <person name="Ruckert C."/>
        </authorList>
    </citation>
    <scope>NUCLEOTIDE SEQUENCE</scope>
    <source>
        <strain evidence="3">CCM 7905</strain>
    </source>
</reference>
<feature type="domain" description="Peptidase S9 prolyl oligopeptidase catalytic" evidence="2">
    <location>
        <begin position="408"/>
        <end position="624"/>
    </location>
</feature>
<sequence length="628" mass="68800">MTAPPLISIEDFFGPPVRSGATISPDGNTMAFLAPWKNRLNVWIEDLSPGSEPRCVTADETRSVHDFQWTDDPRWLLYLQDTGGDENNHVFRVDLEDPDCAAVDLTPFPGSRAVALEPVRGRVGVYTVLINSRNIAEFDLYEIEIATGELTMIRQSPGVGRYPMLGAEGTVFAYAMTTDGTIDITRVDESGAETTVASFDGTDYPLGISPMQITADGTGMWLGSNRMRHLTCLIRLDLETGEETVVDSHPTLELDGVRRAVQQTSSPLICNRATGELIGVRYLGERQVIHALESGFEEILKNLEQLFDGDIGALSSDESGEKWIVSFVHDRDPSVTYYYDHATGSSRLLFRPYPHLDPQDMAPMVPVSIAARDGLTLPSYLTLPVGVEPENLPMVMVVHGGPWYRDSWTFDPIAQMLSNRGYAVLQVNFRGSVGYGTAHMNAGVGEFAGAMHDDLIDAVNWAVEAGYADRERVAIMGGSYGGYAALVGASFTPDTFAAAIDCVGISDLSNFMRSQPAFIGPGIINSWYRFVGDPADPDQLADMLARSPISKLDAIRAPLLIAQGANDPRVVKAESDNVVERLRSRGVDVDYLVFEDEGHGFVNPENSIRYYLEVEKFLAQHLGGRSLQ</sequence>
<evidence type="ECO:0000313" key="4">
    <source>
        <dbReference type="Proteomes" id="UP000654257"/>
    </source>
</evidence>
<dbReference type="RefSeq" id="WP_188544376.1">
    <property type="nucleotide sequence ID" value="NZ_BMCU01000002.1"/>
</dbReference>
<dbReference type="InterPro" id="IPR001375">
    <property type="entry name" value="Peptidase_S9_cat"/>
</dbReference>
<name>A0A917FS63_9NOCA</name>
<accession>A0A917FS63</accession>
<proteinExistence type="predicted"/>
<dbReference type="Gene3D" id="2.120.10.30">
    <property type="entry name" value="TolB, C-terminal domain"/>
    <property type="match status" value="2"/>
</dbReference>
<dbReference type="SUPFAM" id="SSF82171">
    <property type="entry name" value="DPP6 N-terminal domain-like"/>
    <property type="match status" value="1"/>
</dbReference>
<keyword evidence="1" id="KW-0378">Hydrolase</keyword>
<dbReference type="InterPro" id="IPR011042">
    <property type="entry name" value="6-blade_b-propeller_TolB-like"/>
</dbReference>
<evidence type="ECO:0000313" key="3">
    <source>
        <dbReference type="EMBL" id="GGG03444.1"/>
    </source>
</evidence>
<dbReference type="Proteomes" id="UP000654257">
    <property type="component" value="Unassembled WGS sequence"/>
</dbReference>
<reference evidence="3" key="2">
    <citation type="submission" date="2020-09" db="EMBL/GenBank/DDBJ databases">
        <authorList>
            <person name="Sun Q."/>
            <person name="Sedlacek I."/>
        </authorList>
    </citation>
    <scope>NUCLEOTIDE SEQUENCE</scope>
    <source>
        <strain evidence="3">CCM 7905</strain>
    </source>
</reference>
<dbReference type="GO" id="GO:0004252">
    <property type="term" value="F:serine-type endopeptidase activity"/>
    <property type="evidence" value="ECO:0007669"/>
    <property type="project" value="TreeGrafter"/>
</dbReference>
<evidence type="ECO:0000259" key="2">
    <source>
        <dbReference type="Pfam" id="PF00326"/>
    </source>
</evidence>
<gene>
    <name evidence="3" type="ORF">GCM10007304_16940</name>
</gene>
<dbReference type="PANTHER" id="PTHR42776">
    <property type="entry name" value="SERINE PEPTIDASE S9 FAMILY MEMBER"/>
    <property type="match status" value="1"/>
</dbReference>
<dbReference type="SUPFAM" id="SSF53474">
    <property type="entry name" value="alpha/beta-Hydrolases"/>
    <property type="match status" value="1"/>
</dbReference>
<dbReference type="EMBL" id="BMCU01000002">
    <property type="protein sequence ID" value="GGG03444.1"/>
    <property type="molecule type" value="Genomic_DNA"/>
</dbReference>
<dbReference type="Gene3D" id="3.40.50.1820">
    <property type="entry name" value="alpha/beta hydrolase"/>
    <property type="match status" value="1"/>
</dbReference>
<evidence type="ECO:0000256" key="1">
    <source>
        <dbReference type="ARBA" id="ARBA00022801"/>
    </source>
</evidence>
<keyword evidence="4" id="KW-1185">Reference proteome</keyword>
<dbReference type="InterPro" id="IPR029058">
    <property type="entry name" value="AB_hydrolase_fold"/>
</dbReference>
<organism evidence="3 4">
    <name type="scientific">Rhodococcoides trifolii</name>
    <dbReference type="NCBI Taxonomy" id="908250"/>
    <lineage>
        <taxon>Bacteria</taxon>
        <taxon>Bacillati</taxon>
        <taxon>Actinomycetota</taxon>
        <taxon>Actinomycetes</taxon>
        <taxon>Mycobacteriales</taxon>
        <taxon>Nocardiaceae</taxon>
        <taxon>Rhodococcoides</taxon>
    </lineage>
</organism>
<comment type="caution">
    <text evidence="3">The sequence shown here is derived from an EMBL/GenBank/DDBJ whole genome shotgun (WGS) entry which is preliminary data.</text>
</comment>
<dbReference type="Pfam" id="PF00326">
    <property type="entry name" value="Peptidase_S9"/>
    <property type="match status" value="1"/>
</dbReference>
<dbReference type="GO" id="GO:0006508">
    <property type="term" value="P:proteolysis"/>
    <property type="evidence" value="ECO:0007669"/>
    <property type="project" value="InterPro"/>
</dbReference>
<dbReference type="PANTHER" id="PTHR42776:SF27">
    <property type="entry name" value="DIPEPTIDYL PEPTIDASE FAMILY MEMBER 6"/>
    <property type="match status" value="1"/>
</dbReference>